<keyword evidence="2" id="KW-1185">Reference proteome</keyword>
<comment type="caution">
    <text evidence="1">The sequence shown here is derived from an EMBL/GenBank/DDBJ whole genome shotgun (WGS) entry which is preliminary data.</text>
</comment>
<sequence>MSLVQGISRFPYVYDVLSAFAVHSVDYIDEFAGDLVPHIVGFAGVSLNFWATIMD</sequence>
<reference evidence="1" key="1">
    <citation type="journal article" date="2019" name="bioRxiv">
        <title>The Genome of the Zebra Mussel, Dreissena polymorpha: A Resource for Invasive Species Research.</title>
        <authorList>
            <person name="McCartney M.A."/>
            <person name="Auch B."/>
            <person name="Kono T."/>
            <person name="Mallez S."/>
            <person name="Zhang Y."/>
            <person name="Obille A."/>
            <person name="Becker A."/>
            <person name="Abrahante J.E."/>
            <person name="Garbe J."/>
            <person name="Badalamenti J.P."/>
            <person name="Herman A."/>
            <person name="Mangelson H."/>
            <person name="Liachko I."/>
            <person name="Sullivan S."/>
            <person name="Sone E.D."/>
            <person name="Koren S."/>
            <person name="Silverstein K.A.T."/>
            <person name="Beckman K.B."/>
            <person name="Gohl D.M."/>
        </authorList>
    </citation>
    <scope>NUCLEOTIDE SEQUENCE</scope>
    <source>
        <strain evidence="1">Duluth1</strain>
        <tissue evidence="1">Whole animal</tissue>
    </source>
</reference>
<evidence type="ECO:0000313" key="2">
    <source>
        <dbReference type="Proteomes" id="UP000828390"/>
    </source>
</evidence>
<proteinExistence type="predicted"/>
<dbReference type="AlphaFoldDB" id="A0A9D4H976"/>
<evidence type="ECO:0000313" key="1">
    <source>
        <dbReference type="EMBL" id="KAH3830888.1"/>
    </source>
</evidence>
<accession>A0A9D4H976</accession>
<name>A0A9D4H976_DREPO</name>
<dbReference type="EMBL" id="JAIWYP010000004">
    <property type="protein sequence ID" value="KAH3830888.1"/>
    <property type="molecule type" value="Genomic_DNA"/>
</dbReference>
<dbReference type="Proteomes" id="UP000828390">
    <property type="component" value="Unassembled WGS sequence"/>
</dbReference>
<gene>
    <name evidence="1" type="ORF">DPMN_104144</name>
</gene>
<reference evidence="1" key="2">
    <citation type="submission" date="2020-11" db="EMBL/GenBank/DDBJ databases">
        <authorList>
            <person name="McCartney M.A."/>
            <person name="Auch B."/>
            <person name="Kono T."/>
            <person name="Mallez S."/>
            <person name="Becker A."/>
            <person name="Gohl D.M."/>
            <person name="Silverstein K.A.T."/>
            <person name="Koren S."/>
            <person name="Bechman K.B."/>
            <person name="Herman A."/>
            <person name="Abrahante J.E."/>
            <person name="Garbe J."/>
        </authorList>
    </citation>
    <scope>NUCLEOTIDE SEQUENCE</scope>
    <source>
        <strain evidence="1">Duluth1</strain>
        <tissue evidence="1">Whole animal</tissue>
    </source>
</reference>
<organism evidence="1 2">
    <name type="scientific">Dreissena polymorpha</name>
    <name type="common">Zebra mussel</name>
    <name type="synonym">Mytilus polymorpha</name>
    <dbReference type="NCBI Taxonomy" id="45954"/>
    <lineage>
        <taxon>Eukaryota</taxon>
        <taxon>Metazoa</taxon>
        <taxon>Spiralia</taxon>
        <taxon>Lophotrochozoa</taxon>
        <taxon>Mollusca</taxon>
        <taxon>Bivalvia</taxon>
        <taxon>Autobranchia</taxon>
        <taxon>Heteroconchia</taxon>
        <taxon>Euheterodonta</taxon>
        <taxon>Imparidentia</taxon>
        <taxon>Neoheterodontei</taxon>
        <taxon>Myida</taxon>
        <taxon>Dreissenoidea</taxon>
        <taxon>Dreissenidae</taxon>
        <taxon>Dreissena</taxon>
    </lineage>
</organism>
<protein>
    <submittedName>
        <fullName evidence="1">Uncharacterized protein</fullName>
    </submittedName>
</protein>